<reference evidence="1" key="1">
    <citation type="submission" date="2018-11" db="EMBL/GenBank/DDBJ databases">
        <authorList>
            <consortium name="Genoscope - CEA"/>
            <person name="William W."/>
        </authorList>
    </citation>
    <scope>NUCLEOTIDE SEQUENCE</scope>
</reference>
<gene>
    <name evidence="1" type="ORF">BRAA05T22940Z</name>
</gene>
<evidence type="ECO:0000313" key="1">
    <source>
        <dbReference type="EMBL" id="VDC73226.1"/>
    </source>
</evidence>
<dbReference type="EMBL" id="LR031570">
    <property type="protein sequence ID" value="VDC73226.1"/>
    <property type="molecule type" value="Genomic_DNA"/>
</dbReference>
<sequence length="55" mass="6594">MPLSSKSTATELKHFYSYKLLLFITPKSKKGRDTEEKRERERETFIIKPSSFLWI</sequence>
<accession>A0A3P5YZP2</accession>
<organism evidence="1">
    <name type="scientific">Brassica campestris</name>
    <name type="common">Field mustard</name>
    <dbReference type="NCBI Taxonomy" id="3711"/>
    <lineage>
        <taxon>Eukaryota</taxon>
        <taxon>Viridiplantae</taxon>
        <taxon>Streptophyta</taxon>
        <taxon>Embryophyta</taxon>
        <taxon>Tracheophyta</taxon>
        <taxon>Spermatophyta</taxon>
        <taxon>Magnoliopsida</taxon>
        <taxon>eudicotyledons</taxon>
        <taxon>Gunneridae</taxon>
        <taxon>Pentapetalae</taxon>
        <taxon>rosids</taxon>
        <taxon>malvids</taxon>
        <taxon>Brassicales</taxon>
        <taxon>Brassicaceae</taxon>
        <taxon>Brassiceae</taxon>
        <taxon>Brassica</taxon>
    </lineage>
</organism>
<dbReference type="AlphaFoldDB" id="A0A3P5YZP2"/>
<proteinExistence type="predicted"/>
<protein>
    <submittedName>
        <fullName evidence="1">Uncharacterized protein</fullName>
    </submittedName>
</protein>
<name>A0A3P5YZP2_BRACM</name>